<feature type="transmembrane region" description="Helical" evidence="13">
    <location>
        <begin position="407"/>
        <end position="429"/>
    </location>
</feature>
<keyword evidence="4 13" id="KW-0812">Transmembrane</keyword>
<evidence type="ECO:0000313" key="14">
    <source>
        <dbReference type="EMBL" id="KAG7311839.1"/>
    </source>
</evidence>
<keyword evidence="2" id="KW-0813">Transport</keyword>
<evidence type="ECO:0000256" key="2">
    <source>
        <dbReference type="ARBA" id="ARBA00022448"/>
    </source>
</evidence>
<gene>
    <name evidence="14" type="ORF">JYU34_002921</name>
</gene>
<evidence type="ECO:0000313" key="15">
    <source>
        <dbReference type="Proteomes" id="UP000823941"/>
    </source>
</evidence>
<sequence length="430" mass="46954">MAPNRSDGLLARVDFPLYTLQTLTNRHVLVAGGGGSSKTGVANGFEIFELSHNGNRFVAEEVMRHETGANVVMNCAVSALQTRTYLAAGQESHCQLYRVNIRMVDTAEMRRGSFKAENGLIRRRRRTVSENDNISKTDRNSNSTEKRISFEIRPSDSIQTDFGDEAMQRVVRISPNGKLMATGGTDGKVRLWSFPKMELLRTIDAHTKEIDDLDFSPCDSMLVSIAKDGGASLWAAGAAGAAGEGAGPLIELVSQPPNGTKYLFKRCRFGLIEDQKDVYRLFTLANPLGRSGKQKGLIQLWNPKDGTLKKTVAVDESLSALAVRDDGRFVGVGTMFSGSVDIYVAFSLQRVLHVAGAHSMFVTGLQFVPARGSGPPVASRSEAALLSISVDNRLCVHSLDYRSTMPAWLAILLIIFVLFCTFTLCSYFGI</sequence>
<evidence type="ECO:0008006" key="16">
    <source>
        <dbReference type="Google" id="ProtNLM"/>
    </source>
</evidence>
<evidence type="ECO:0000256" key="1">
    <source>
        <dbReference type="ARBA" id="ARBA00004389"/>
    </source>
</evidence>
<dbReference type="EMBL" id="JAHIBW010000004">
    <property type="protein sequence ID" value="KAG7311839.1"/>
    <property type="molecule type" value="Genomic_DNA"/>
</dbReference>
<protein>
    <recommendedName>
        <fullName evidence="16">Prolactin regulatory element-binding protein</fullName>
    </recommendedName>
</protein>
<dbReference type="PROSITE" id="PS50294">
    <property type="entry name" value="WD_REPEATS_REGION"/>
    <property type="match status" value="1"/>
</dbReference>
<feature type="repeat" description="WD" evidence="11">
    <location>
        <begin position="203"/>
        <end position="234"/>
    </location>
</feature>
<keyword evidence="5" id="KW-0677">Repeat</keyword>
<dbReference type="SMART" id="SM00320">
    <property type="entry name" value="WD40"/>
    <property type="match status" value="3"/>
</dbReference>
<accession>A0ABQ7R3F7</accession>
<keyword evidence="10 13" id="KW-0472">Membrane</keyword>
<dbReference type="InterPro" id="IPR045260">
    <property type="entry name" value="Sec12-like"/>
</dbReference>
<reference evidence="14 15" key="1">
    <citation type="submission" date="2021-06" db="EMBL/GenBank/DDBJ databases">
        <title>A haploid diamondback moth (Plutella xylostella L.) genome assembly resolves 31 chromosomes and identifies a diamide resistance mutation.</title>
        <authorList>
            <person name="Ward C.M."/>
            <person name="Perry K.D."/>
            <person name="Baker G."/>
            <person name="Powis K."/>
            <person name="Heckel D.G."/>
            <person name="Baxter S.W."/>
        </authorList>
    </citation>
    <scope>NUCLEOTIDE SEQUENCE [LARGE SCALE GENOMIC DNA]</scope>
    <source>
        <strain evidence="14 15">LV</strain>
        <tissue evidence="14">Single pupa</tissue>
    </source>
</reference>
<dbReference type="SUPFAM" id="SSF50978">
    <property type="entry name" value="WD40 repeat-like"/>
    <property type="match status" value="1"/>
</dbReference>
<name>A0ABQ7R3F7_PLUXY</name>
<evidence type="ECO:0000256" key="6">
    <source>
        <dbReference type="ARBA" id="ARBA00022824"/>
    </source>
</evidence>
<evidence type="ECO:0000256" key="11">
    <source>
        <dbReference type="PROSITE-ProRule" id="PRU00221"/>
    </source>
</evidence>
<evidence type="ECO:0000256" key="8">
    <source>
        <dbReference type="ARBA" id="ARBA00022927"/>
    </source>
</evidence>
<dbReference type="PANTHER" id="PTHR23284:SF0">
    <property type="entry name" value="PROLACTIN REGULATORY ELEMENT-BINDING PROTEIN"/>
    <property type="match status" value="1"/>
</dbReference>
<dbReference type="PANTHER" id="PTHR23284">
    <property type="entry name" value="PROLACTIN REGULATORY ELEMENT BINDING PROTEIN"/>
    <property type="match status" value="1"/>
</dbReference>
<keyword evidence="7" id="KW-0931">ER-Golgi transport</keyword>
<dbReference type="Gene3D" id="2.130.10.10">
    <property type="entry name" value="YVTN repeat-like/Quinoprotein amine dehydrogenase"/>
    <property type="match status" value="1"/>
</dbReference>
<evidence type="ECO:0000256" key="10">
    <source>
        <dbReference type="ARBA" id="ARBA00023136"/>
    </source>
</evidence>
<feature type="repeat" description="WD" evidence="11">
    <location>
        <begin position="171"/>
        <end position="202"/>
    </location>
</feature>
<keyword evidence="9 13" id="KW-1133">Transmembrane helix</keyword>
<dbReference type="InterPro" id="IPR015943">
    <property type="entry name" value="WD40/YVTN_repeat-like_dom_sf"/>
</dbReference>
<dbReference type="InterPro" id="IPR001680">
    <property type="entry name" value="WD40_rpt"/>
</dbReference>
<dbReference type="Proteomes" id="UP000823941">
    <property type="component" value="Chromosome 4"/>
</dbReference>
<keyword evidence="15" id="KW-1185">Reference proteome</keyword>
<evidence type="ECO:0000256" key="9">
    <source>
        <dbReference type="ARBA" id="ARBA00022989"/>
    </source>
</evidence>
<evidence type="ECO:0000256" key="13">
    <source>
        <dbReference type="SAM" id="Phobius"/>
    </source>
</evidence>
<evidence type="ECO:0000256" key="3">
    <source>
        <dbReference type="ARBA" id="ARBA00022574"/>
    </source>
</evidence>
<keyword evidence="3 11" id="KW-0853">WD repeat</keyword>
<dbReference type="Pfam" id="PF00400">
    <property type="entry name" value="WD40"/>
    <property type="match status" value="2"/>
</dbReference>
<keyword evidence="8" id="KW-0653">Protein transport</keyword>
<evidence type="ECO:0000256" key="12">
    <source>
        <dbReference type="SAM" id="MobiDB-lite"/>
    </source>
</evidence>
<comment type="caution">
    <text evidence="14">The sequence shown here is derived from an EMBL/GenBank/DDBJ whole genome shotgun (WGS) entry which is preliminary data.</text>
</comment>
<evidence type="ECO:0000256" key="7">
    <source>
        <dbReference type="ARBA" id="ARBA00022892"/>
    </source>
</evidence>
<feature type="region of interest" description="Disordered" evidence="12">
    <location>
        <begin position="127"/>
        <end position="147"/>
    </location>
</feature>
<proteinExistence type="predicted"/>
<evidence type="ECO:0000256" key="4">
    <source>
        <dbReference type="ARBA" id="ARBA00022692"/>
    </source>
</evidence>
<dbReference type="PROSITE" id="PS50082">
    <property type="entry name" value="WD_REPEATS_2"/>
    <property type="match status" value="2"/>
</dbReference>
<organism evidence="14 15">
    <name type="scientific">Plutella xylostella</name>
    <name type="common">Diamondback moth</name>
    <name type="synonym">Plutella maculipennis</name>
    <dbReference type="NCBI Taxonomy" id="51655"/>
    <lineage>
        <taxon>Eukaryota</taxon>
        <taxon>Metazoa</taxon>
        <taxon>Ecdysozoa</taxon>
        <taxon>Arthropoda</taxon>
        <taxon>Hexapoda</taxon>
        <taxon>Insecta</taxon>
        <taxon>Pterygota</taxon>
        <taxon>Neoptera</taxon>
        <taxon>Endopterygota</taxon>
        <taxon>Lepidoptera</taxon>
        <taxon>Glossata</taxon>
        <taxon>Ditrysia</taxon>
        <taxon>Yponomeutoidea</taxon>
        <taxon>Plutellidae</taxon>
        <taxon>Plutella</taxon>
    </lineage>
</organism>
<evidence type="ECO:0000256" key="5">
    <source>
        <dbReference type="ARBA" id="ARBA00022737"/>
    </source>
</evidence>
<keyword evidence="6" id="KW-0256">Endoplasmic reticulum</keyword>
<comment type="subcellular location">
    <subcellularLocation>
        <location evidence="1">Endoplasmic reticulum membrane</location>
        <topology evidence="1">Single-pass membrane protein</topology>
    </subcellularLocation>
</comment>
<dbReference type="InterPro" id="IPR036322">
    <property type="entry name" value="WD40_repeat_dom_sf"/>
</dbReference>